<evidence type="ECO:0000256" key="1">
    <source>
        <dbReference type="ARBA" id="ARBA00023015"/>
    </source>
</evidence>
<comment type="caution">
    <text evidence="5">The sequence shown here is derived from an EMBL/GenBank/DDBJ whole genome shotgun (WGS) entry which is preliminary data.</text>
</comment>
<dbReference type="InterPro" id="IPR009057">
    <property type="entry name" value="Homeodomain-like_sf"/>
</dbReference>
<dbReference type="PANTHER" id="PTHR43280:SF28">
    <property type="entry name" value="HTH-TYPE TRANSCRIPTIONAL ACTIVATOR RHAS"/>
    <property type="match status" value="1"/>
</dbReference>
<dbReference type="Gene3D" id="2.60.120.10">
    <property type="entry name" value="Jelly Rolls"/>
    <property type="match status" value="1"/>
</dbReference>
<keyword evidence="6" id="KW-1185">Reference proteome</keyword>
<dbReference type="InterPro" id="IPR014710">
    <property type="entry name" value="RmlC-like_jellyroll"/>
</dbReference>
<name>A0ABV0F1G9_9ENTE</name>
<sequence length="289" mass="33147">MSNYLEITHMEKEFPFRAFLNDGLTITYPHFHKEIEIIHTKSGKVNIGVGQDLIELAEGETYLFSSGVPHYFLTSPDSERYVFQFDLLMFDEVNLRQAGEPTLFDLFENGEPLSRNWPASFAKKITELLMALYQTQEAAPIGARFRMEALLHLFVAECYQFLPPKKEETAITQPAAVKYQETLDQLNLVFDLIENHYQDSLTLEDVANAVGFSSYYFTRFFKKNTGQTFSQFLTDYRVNQAKCILAAEKIPMVEVAEKAGFASVKTFHHVFKENVGVSPLKYQKNILEG</sequence>
<dbReference type="Gene3D" id="1.10.10.60">
    <property type="entry name" value="Homeodomain-like"/>
    <property type="match status" value="2"/>
</dbReference>
<dbReference type="Pfam" id="PF12833">
    <property type="entry name" value="HTH_18"/>
    <property type="match status" value="1"/>
</dbReference>
<evidence type="ECO:0000256" key="3">
    <source>
        <dbReference type="ARBA" id="ARBA00023163"/>
    </source>
</evidence>
<dbReference type="SUPFAM" id="SSF51215">
    <property type="entry name" value="Regulatory protein AraC"/>
    <property type="match status" value="1"/>
</dbReference>
<dbReference type="SMART" id="SM00342">
    <property type="entry name" value="HTH_ARAC"/>
    <property type="match status" value="1"/>
</dbReference>
<evidence type="ECO:0000256" key="2">
    <source>
        <dbReference type="ARBA" id="ARBA00023125"/>
    </source>
</evidence>
<dbReference type="InterPro" id="IPR018060">
    <property type="entry name" value="HTH_AraC"/>
</dbReference>
<dbReference type="SUPFAM" id="SSF46689">
    <property type="entry name" value="Homeodomain-like"/>
    <property type="match status" value="2"/>
</dbReference>
<organism evidence="5 6">
    <name type="scientific">Enterococcus diestrammenae</name>
    <dbReference type="NCBI Taxonomy" id="1155073"/>
    <lineage>
        <taxon>Bacteria</taxon>
        <taxon>Bacillati</taxon>
        <taxon>Bacillota</taxon>
        <taxon>Bacilli</taxon>
        <taxon>Lactobacillales</taxon>
        <taxon>Enterococcaceae</taxon>
        <taxon>Enterococcus</taxon>
    </lineage>
</organism>
<feature type="domain" description="HTH araC/xylS-type" evidence="4">
    <location>
        <begin position="187"/>
        <end position="285"/>
    </location>
</feature>
<evidence type="ECO:0000313" key="6">
    <source>
        <dbReference type="Proteomes" id="UP001429357"/>
    </source>
</evidence>
<dbReference type="RefSeq" id="WP_161869194.1">
    <property type="nucleotide sequence ID" value="NZ_MAEI02000001.1"/>
</dbReference>
<dbReference type="PROSITE" id="PS01124">
    <property type="entry name" value="HTH_ARAC_FAMILY_2"/>
    <property type="match status" value="1"/>
</dbReference>
<dbReference type="EMBL" id="MAEI02000001">
    <property type="protein sequence ID" value="MEO1781899.1"/>
    <property type="molecule type" value="Genomic_DNA"/>
</dbReference>
<dbReference type="Proteomes" id="UP001429357">
    <property type="component" value="Unassembled WGS sequence"/>
</dbReference>
<keyword evidence="1" id="KW-0805">Transcription regulation</keyword>
<keyword evidence="3" id="KW-0804">Transcription</keyword>
<reference evidence="5 6" key="2">
    <citation type="submission" date="2024-02" db="EMBL/GenBank/DDBJ databases">
        <title>The Genome Sequence of Enterococcus diestrammenae JM9A.</title>
        <authorList>
            <person name="Earl A."/>
            <person name="Manson A."/>
            <person name="Gilmore M."/>
            <person name="Sanders J."/>
            <person name="Shea T."/>
            <person name="Howe W."/>
            <person name="Livny J."/>
            <person name="Cuomo C."/>
            <person name="Neafsey D."/>
            <person name="Birren B."/>
        </authorList>
    </citation>
    <scope>NUCLEOTIDE SEQUENCE [LARGE SCALE GENOMIC DNA]</scope>
    <source>
        <strain evidence="5 6">JM9A</strain>
    </source>
</reference>
<proteinExistence type="predicted"/>
<gene>
    <name evidence="5" type="ORF">BAU18_001492</name>
</gene>
<dbReference type="InterPro" id="IPR037923">
    <property type="entry name" value="HTH-like"/>
</dbReference>
<accession>A0ABV0F1G9</accession>
<protein>
    <recommendedName>
        <fullName evidence="4">HTH araC/xylS-type domain-containing protein</fullName>
    </recommendedName>
</protein>
<evidence type="ECO:0000313" key="5">
    <source>
        <dbReference type="EMBL" id="MEO1781899.1"/>
    </source>
</evidence>
<reference evidence="6" key="1">
    <citation type="submission" date="2016-06" db="EMBL/GenBank/DDBJ databases">
        <title>Four novel species of enterococci isolated from chicken manure.</title>
        <authorList>
            <person name="Van Tyne D."/>
        </authorList>
    </citation>
    <scope>NUCLEOTIDE SEQUENCE [LARGE SCALE GENOMIC DNA]</scope>
    <source>
        <strain evidence="6">JM9A</strain>
    </source>
</reference>
<dbReference type="PANTHER" id="PTHR43280">
    <property type="entry name" value="ARAC-FAMILY TRANSCRIPTIONAL REGULATOR"/>
    <property type="match status" value="1"/>
</dbReference>
<evidence type="ECO:0000259" key="4">
    <source>
        <dbReference type="PROSITE" id="PS01124"/>
    </source>
</evidence>
<dbReference type="PROSITE" id="PS00041">
    <property type="entry name" value="HTH_ARAC_FAMILY_1"/>
    <property type="match status" value="1"/>
</dbReference>
<dbReference type="InterPro" id="IPR018062">
    <property type="entry name" value="HTH_AraC-typ_CS"/>
</dbReference>
<keyword evidence="2" id="KW-0238">DNA-binding</keyword>